<reference evidence="2" key="1">
    <citation type="submission" date="2022-07" db="EMBL/GenBank/DDBJ databases">
        <title>Genome Sequence of Leucocoprinus birnbaumii.</title>
        <authorList>
            <person name="Buettner E."/>
        </authorList>
    </citation>
    <scope>NUCLEOTIDE SEQUENCE</scope>
    <source>
        <strain evidence="2">VT141</strain>
    </source>
</reference>
<dbReference type="EMBL" id="JANIEX010000629">
    <property type="protein sequence ID" value="KAJ3564788.1"/>
    <property type="molecule type" value="Genomic_DNA"/>
</dbReference>
<keyword evidence="3" id="KW-1185">Reference proteome</keyword>
<evidence type="ECO:0000313" key="2">
    <source>
        <dbReference type="EMBL" id="KAJ3564788.1"/>
    </source>
</evidence>
<organism evidence="2 3">
    <name type="scientific">Leucocoprinus birnbaumii</name>
    <dbReference type="NCBI Taxonomy" id="56174"/>
    <lineage>
        <taxon>Eukaryota</taxon>
        <taxon>Fungi</taxon>
        <taxon>Dikarya</taxon>
        <taxon>Basidiomycota</taxon>
        <taxon>Agaricomycotina</taxon>
        <taxon>Agaricomycetes</taxon>
        <taxon>Agaricomycetidae</taxon>
        <taxon>Agaricales</taxon>
        <taxon>Agaricineae</taxon>
        <taxon>Agaricaceae</taxon>
        <taxon>Leucocoprinus</taxon>
    </lineage>
</organism>
<gene>
    <name evidence="2" type="ORF">NP233_g8060</name>
</gene>
<protein>
    <submittedName>
        <fullName evidence="2">Uncharacterized protein</fullName>
    </submittedName>
</protein>
<sequence>MEKSSAALHTPQEPSVLPVEGLARRSSDVEVLGSECSLRELGFTYIHENWEDDDAGRAATQEVLNGYLSFTARQIHPTNSTLEADSGREDPMTEANSDPGNDWERGGILSSSAEPGEIRPSSVEPGEIRSSSVEPGEIRSSSVDLPYGKNEKQRARKRLAGAEEAKDEEVKKPNKRRRGPQERRTRNRGGGKDIEGRADALQQKLLPRTEQLGAEFFSLIRDVNRTSSGWAGSNPPWAIRSKVQGSWKNKKNTFIEDEIRHFKPVRYDISDPKPAAIMDAQGYQFVYRSIQQPWIEEEANGLWDSIQNLLGHELSNEKTIKQHQSHQRGNHLPCIIGHHRQYTSEIQITKWHHDNSTRVDRFMESKVIQRISNQVSAMTWLAFPGAATRFKRAAQLLKEKNGPQPLFGLFWNLCINAAFNGQRRVHCKPHADKKNVVGVCALLVYTIPGTSFDHKHRSWLVLWEAKVVIELPPWVVLLYPSSLLYHFNIDVHGGSSTTTRLLPADSMPDFSFVTTDGEEPDLSRSDVLEQGDFGRGSMVWFNQASIFQAAETGFSTLKEARDNGHSGTTDFEMDIKAEFTKHCFRIPLDAPTGN</sequence>
<feature type="compositionally biased region" description="Polar residues" evidence="1">
    <location>
        <begin position="129"/>
        <end position="143"/>
    </location>
</feature>
<feature type="compositionally biased region" description="Basic and acidic residues" evidence="1">
    <location>
        <begin position="160"/>
        <end position="172"/>
    </location>
</feature>
<feature type="region of interest" description="Disordered" evidence="1">
    <location>
        <begin position="78"/>
        <end position="196"/>
    </location>
</feature>
<dbReference type="Gene3D" id="3.60.130.30">
    <property type="match status" value="1"/>
</dbReference>
<dbReference type="AlphaFoldDB" id="A0AAD5VMY9"/>
<accession>A0AAD5VMY9</accession>
<dbReference type="Proteomes" id="UP001213000">
    <property type="component" value="Unassembled WGS sequence"/>
</dbReference>
<comment type="caution">
    <text evidence="2">The sequence shown here is derived from an EMBL/GenBank/DDBJ whole genome shotgun (WGS) entry which is preliminary data.</text>
</comment>
<feature type="region of interest" description="Disordered" evidence="1">
    <location>
        <begin position="1"/>
        <end position="21"/>
    </location>
</feature>
<proteinExistence type="predicted"/>
<evidence type="ECO:0000313" key="3">
    <source>
        <dbReference type="Proteomes" id="UP001213000"/>
    </source>
</evidence>
<name>A0AAD5VMY9_9AGAR</name>
<feature type="compositionally biased region" description="Basic and acidic residues" evidence="1">
    <location>
        <begin position="179"/>
        <end position="196"/>
    </location>
</feature>
<evidence type="ECO:0000256" key="1">
    <source>
        <dbReference type="SAM" id="MobiDB-lite"/>
    </source>
</evidence>